<dbReference type="Proteomes" id="UP000755585">
    <property type="component" value="Unassembled WGS sequence"/>
</dbReference>
<sequence>MIVVRNGTVVATTGPIAASAIQLTLAARASRELTIPVPLDHCGTTQSPLIPGTYQLYTEYSVALTPTANWTVLRSGPWTVELK</sequence>
<proteinExistence type="predicted"/>
<evidence type="ECO:0000313" key="2">
    <source>
        <dbReference type="Proteomes" id="UP000755585"/>
    </source>
</evidence>
<gene>
    <name evidence="1" type="ORF">JOF29_005632</name>
</gene>
<organism evidence="1 2">
    <name type="scientific">Kribbella aluminosa</name>
    <dbReference type="NCBI Taxonomy" id="416017"/>
    <lineage>
        <taxon>Bacteria</taxon>
        <taxon>Bacillati</taxon>
        <taxon>Actinomycetota</taxon>
        <taxon>Actinomycetes</taxon>
        <taxon>Propionibacteriales</taxon>
        <taxon>Kribbellaceae</taxon>
        <taxon>Kribbella</taxon>
    </lineage>
</organism>
<dbReference type="RefSeq" id="WP_209697312.1">
    <property type="nucleotide sequence ID" value="NZ_JAGINT010000002.1"/>
</dbReference>
<protein>
    <submittedName>
        <fullName evidence="1">Uncharacterized protein</fullName>
    </submittedName>
</protein>
<comment type="caution">
    <text evidence="1">The sequence shown here is derived from an EMBL/GenBank/DDBJ whole genome shotgun (WGS) entry which is preliminary data.</text>
</comment>
<evidence type="ECO:0000313" key="1">
    <source>
        <dbReference type="EMBL" id="MBP2354522.1"/>
    </source>
</evidence>
<keyword evidence="2" id="KW-1185">Reference proteome</keyword>
<dbReference type="EMBL" id="JAGINT010000002">
    <property type="protein sequence ID" value="MBP2354522.1"/>
    <property type="molecule type" value="Genomic_DNA"/>
</dbReference>
<reference evidence="1 2" key="1">
    <citation type="submission" date="2021-03" db="EMBL/GenBank/DDBJ databases">
        <title>Sequencing the genomes of 1000 actinobacteria strains.</title>
        <authorList>
            <person name="Klenk H.-P."/>
        </authorList>
    </citation>
    <scope>NUCLEOTIDE SEQUENCE [LARGE SCALE GENOMIC DNA]</scope>
    <source>
        <strain evidence="1 2">DSM 18824</strain>
    </source>
</reference>
<name>A0ABS4USA2_9ACTN</name>
<accession>A0ABS4USA2</accession>